<gene>
    <name evidence="14" type="ORF">WS67_13440</name>
</gene>
<dbReference type="GO" id="GO:0015627">
    <property type="term" value="C:type II protein secretion system complex"/>
    <property type="evidence" value="ECO:0007669"/>
    <property type="project" value="InterPro"/>
</dbReference>
<dbReference type="Pfam" id="PF12693">
    <property type="entry name" value="GspL_C"/>
    <property type="match status" value="1"/>
</dbReference>
<dbReference type="GO" id="GO:0015628">
    <property type="term" value="P:protein secretion by the type II secretion system"/>
    <property type="evidence" value="ECO:0007669"/>
    <property type="project" value="InterPro"/>
</dbReference>
<dbReference type="InterPro" id="IPR025691">
    <property type="entry name" value="GspL_pp_dom"/>
</dbReference>
<comment type="similarity">
    <text evidence="2">Belongs to the GSP L family.</text>
</comment>
<feature type="transmembrane region" description="Helical" evidence="11">
    <location>
        <begin position="362"/>
        <end position="381"/>
    </location>
</feature>
<evidence type="ECO:0000259" key="13">
    <source>
        <dbReference type="Pfam" id="PF12693"/>
    </source>
</evidence>
<keyword evidence="8 11" id="KW-1133">Transmembrane helix</keyword>
<comment type="subcellular location">
    <subcellularLocation>
        <location evidence="1">Cell inner membrane</location>
        <topology evidence="1">Single-pass membrane protein</topology>
    </subcellularLocation>
</comment>
<feature type="region of interest" description="Disordered" evidence="10">
    <location>
        <begin position="146"/>
        <end position="175"/>
    </location>
</feature>
<evidence type="ECO:0000256" key="3">
    <source>
        <dbReference type="ARBA" id="ARBA00022448"/>
    </source>
</evidence>
<keyword evidence="6 11" id="KW-0812">Transmembrane</keyword>
<dbReference type="RefSeq" id="WP_059517077.1">
    <property type="nucleotide sequence ID" value="NZ_LOWA01000032.1"/>
</dbReference>
<dbReference type="SUPFAM" id="SSF53067">
    <property type="entry name" value="Actin-like ATPase domain"/>
    <property type="match status" value="1"/>
</dbReference>
<dbReference type="OrthoDB" id="8557903at2"/>
<proteinExistence type="inferred from homology"/>
<evidence type="ECO:0000256" key="11">
    <source>
        <dbReference type="SAM" id="Phobius"/>
    </source>
</evidence>
<evidence type="ECO:0000313" key="14">
    <source>
        <dbReference type="EMBL" id="KVE26619.1"/>
    </source>
</evidence>
<organism evidence="14 15">
    <name type="scientific">Burkholderia singularis</name>
    <dbReference type="NCBI Taxonomy" id="1503053"/>
    <lineage>
        <taxon>Bacteria</taxon>
        <taxon>Pseudomonadati</taxon>
        <taxon>Pseudomonadota</taxon>
        <taxon>Betaproteobacteria</taxon>
        <taxon>Burkholderiales</taxon>
        <taxon>Burkholderiaceae</taxon>
        <taxon>Burkholderia</taxon>
        <taxon>pseudomallei group</taxon>
    </lineage>
</organism>
<dbReference type="InterPro" id="IPR024230">
    <property type="entry name" value="GspL_cyto_dom"/>
</dbReference>
<dbReference type="GO" id="GO:0005886">
    <property type="term" value="C:plasma membrane"/>
    <property type="evidence" value="ECO:0007669"/>
    <property type="project" value="UniProtKB-SubCell"/>
</dbReference>
<evidence type="ECO:0000256" key="4">
    <source>
        <dbReference type="ARBA" id="ARBA00022475"/>
    </source>
</evidence>
<keyword evidence="15" id="KW-1185">Reference proteome</keyword>
<evidence type="ECO:0000256" key="8">
    <source>
        <dbReference type="ARBA" id="ARBA00022989"/>
    </source>
</evidence>
<feature type="domain" description="GspL periplasmic" evidence="13">
    <location>
        <begin position="355"/>
        <end position="476"/>
    </location>
</feature>
<name>A0A118DNJ7_9BURK</name>
<dbReference type="AlphaFoldDB" id="A0A118DNJ7"/>
<dbReference type="Pfam" id="PF05134">
    <property type="entry name" value="T2SSL"/>
    <property type="match status" value="1"/>
</dbReference>
<keyword evidence="9 11" id="KW-0472">Membrane</keyword>
<evidence type="ECO:0000256" key="10">
    <source>
        <dbReference type="SAM" id="MobiDB-lite"/>
    </source>
</evidence>
<evidence type="ECO:0000256" key="9">
    <source>
        <dbReference type="ARBA" id="ARBA00023136"/>
    </source>
</evidence>
<dbReference type="Gene3D" id="3.30.420.380">
    <property type="match status" value="1"/>
</dbReference>
<dbReference type="Proteomes" id="UP000062788">
    <property type="component" value="Unassembled WGS sequence"/>
</dbReference>
<feature type="compositionally biased region" description="Low complexity" evidence="10">
    <location>
        <begin position="162"/>
        <end position="175"/>
    </location>
</feature>
<evidence type="ECO:0000256" key="2">
    <source>
        <dbReference type="ARBA" id="ARBA00005318"/>
    </source>
</evidence>
<keyword evidence="3" id="KW-0813">Transport</keyword>
<evidence type="ECO:0000256" key="6">
    <source>
        <dbReference type="ARBA" id="ARBA00022692"/>
    </source>
</evidence>
<protein>
    <submittedName>
        <fullName evidence="14">Type II secretion system protein GspL</fullName>
    </submittedName>
</protein>
<sequence length="503" mass="53079">MSTLIVLLPPREPAVPLQEWQWPELPFALVDKSGHAQRAGRASLTLLPQATTTVLVVAARDLLLLEQTVPPLKGPKLKQALPNIIEDQLIQDPQGCHIAVDPTAAADGRRVLAVIDRAWFRFIVDAFTAAGHRHLRAVPATRCLPPQQQRAAARADADADADAVQGAHGAHGAPSEHAAVAAAHDAALGTAAGAAGSVLAPLSVDDGAAVSGEPMLGAQLHEPIVALALGLAATASAPSLAEESADAVPPTAAAPRVELALARGALGEGFAAPLPAVAATLEALADGTPLELYELGEPGAEPQLASVRPLDDKRLVPGAAIWPFDAFARRALDERFDLCQFEFEFAPWRFDRATLTRLRVPLALAAASLVVAVIGVNVHWWKLARERDALSAQITETLLTAFPKTTTVLDPAAQMTRQLDQLRIAAGELSPNDFLSLASGLARSLGPLPPNGIASLDYHDRRLDVGFKPETKVDPDFGQRLSRNGLTGEIDSSTGKWTIRSRS</sequence>
<dbReference type="EMBL" id="LOWA01000032">
    <property type="protein sequence ID" value="KVE26619.1"/>
    <property type="molecule type" value="Genomic_DNA"/>
</dbReference>
<evidence type="ECO:0000259" key="12">
    <source>
        <dbReference type="Pfam" id="PF05134"/>
    </source>
</evidence>
<comment type="caution">
    <text evidence="14">The sequence shown here is derived from an EMBL/GenBank/DDBJ whole genome shotgun (WGS) entry which is preliminary data.</text>
</comment>
<reference evidence="14 15" key="1">
    <citation type="submission" date="2015-11" db="EMBL/GenBank/DDBJ databases">
        <title>Expanding the genomic diversity of Burkholderia species for the development of highly accurate diagnostics.</title>
        <authorList>
            <person name="Sahl J."/>
            <person name="Keim P."/>
            <person name="Wagner D."/>
        </authorList>
    </citation>
    <scope>NUCLEOTIDE SEQUENCE [LARGE SCALE GENOMIC DNA]</scope>
    <source>
        <strain evidence="14 15">TSV85</strain>
    </source>
</reference>
<evidence type="ECO:0000256" key="5">
    <source>
        <dbReference type="ARBA" id="ARBA00022519"/>
    </source>
</evidence>
<evidence type="ECO:0000313" key="15">
    <source>
        <dbReference type="Proteomes" id="UP000062788"/>
    </source>
</evidence>
<dbReference type="InterPro" id="IPR043129">
    <property type="entry name" value="ATPase_NBD"/>
</dbReference>
<dbReference type="NCBIfam" id="TIGR01709">
    <property type="entry name" value="typeII_sec_gspL"/>
    <property type="match status" value="1"/>
</dbReference>
<accession>A0A118DNJ7</accession>
<evidence type="ECO:0000256" key="7">
    <source>
        <dbReference type="ARBA" id="ARBA00022927"/>
    </source>
</evidence>
<keyword evidence="7" id="KW-0653">Protein transport</keyword>
<dbReference type="InterPro" id="IPR007812">
    <property type="entry name" value="T2SS_protein-GspL"/>
</dbReference>
<evidence type="ECO:0000256" key="1">
    <source>
        <dbReference type="ARBA" id="ARBA00004377"/>
    </source>
</evidence>
<keyword evidence="4" id="KW-1003">Cell membrane</keyword>
<dbReference type="GO" id="GO:0009276">
    <property type="term" value="C:Gram-negative-bacterium-type cell wall"/>
    <property type="evidence" value="ECO:0007669"/>
    <property type="project" value="InterPro"/>
</dbReference>
<keyword evidence="5" id="KW-0997">Cell inner membrane</keyword>
<feature type="domain" description="GspL cytoplasmic actin-ATPase-like" evidence="12">
    <location>
        <begin position="34"/>
        <end position="152"/>
    </location>
</feature>